<name>A0A7C9FRV1_9BACT</name>
<sequence length="92" mass="10322">MRLKSVIPFQIPSGEIDAVNILFVLECRVSGASAGLCHFILEVWDGLNWRHTPDNQDHSSYVRAEIQEGIAQYQAGKTNLVHEADFDRLLGL</sequence>
<organism evidence="1 2">
    <name type="scientific">Salmonirosea aquatica</name>
    <dbReference type="NCBI Taxonomy" id="2654236"/>
    <lineage>
        <taxon>Bacteria</taxon>
        <taxon>Pseudomonadati</taxon>
        <taxon>Bacteroidota</taxon>
        <taxon>Cytophagia</taxon>
        <taxon>Cytophagales</taxon>
        <taxon>Spirosomataceae</taxon>
        <taxon>Salmonirosea</taxon>
    </lineage>
</organism>
<comment type="caution">
    <text evidence="1">The sequence shown here is derived from an EMBL/GenBank/DDBJ whole genome shotgun (WGS) entry which is preliminary data.</text>
</comment>
<gene>
    <name evidence="1" type="ORF">GBK04_26095</name>
</gene>
<evidence type="ECO:0000313" key="2">
    <source>
        <dbReference type="Proteomes" id="UP000479293"/>
    </source>
</evidence>
<keyword evidence="2" id="KW-1185">Reference proteome</keyword>
<protein>
    <submittedName>
        <fullName evidence="1">Uncharacterized protein</fullName>
    </submittedName>
</protein>
<proteinExistence type="predicted"/>
<dbReference type="RefSeq" id="WP_152764858.1">
    <property type="nucleotide sequence ID" value="NZ_WHLY01000002.1"/>
</dbReference>
<dbReference type="Proteomes" id="UP000479293">
    <property type="component" value="Unassembled WGS sequence"/>
</dbReference>
<dbReference type="AlphaFoldDB" id="A0A7C9FRV1"/>
<evidence type="ECO:0000313" key="1">
    <source>
        <dbReference type="EMBL" id="MPR36709.1"/>
    </source>
</evidence>
<accession>A0A7C9FRV1</accession>
<reference evidence="1 2" key="1">
    <citation type="submission" date="2019-10" db="EMBL/GenBank/DDBJ databases">
        <title>Draft Genome Sequence of Cytophagaceae sp. SJW1-29.</title>
        <authorList>
            <person name="Choi A."/>
        </authorList>
    </citation>
    <scope>NUCLEOTIDE SEQUENCE [LARGE SCALE GENOMIC DNA]</scope>
    <source>
        <strain evidence="1 2">SJW1-29</strain>
    </source>
</reference>
<dbReference type="EMBL" id="WHLY01000002">
    <property type="protein sequence ID" value="MPR36709.1"/>
    <property type="molecule type" value="Genomic_DNA"/>
</dbReference>